<evidence type="ECO:0000256" key="4">
    <source>
        <dbReference type="ARBA" id="ARBA00006958"/>
    </source>
</evidence>
<evidence type="ECO:0000313" key="15">
    <source>
        <dbReference type="Proteomes" id="UP001159042"/>
    </source>
</evidence>
<evidence type="ECO:0000313" key="14">
    <source>
        <dbReference type="EMBL" id="KAJ8910311.1"/>
    </source>
</evidence>
<dbReference type="GO" id="GO:0005634">
    <property type="term" value="C:nucleus"/>
    <property type="evidence" value="ECO:0007669"/>
    <property type="project" value="UniProtKB-SubCell"/>
</dbReference>
<evidence type="ECO:0000256" key="6">
    <source>
        <dbReference type="ARBA" id="ARBA00022490"/>
    </source>
</evidence>
<dbReference type="GO" id="GO:0046872">
    <property type="term" value="F:metal ion binding"/>
    <property type="evidence" value="ECO:0007669"/>
    <property type="project" value="UniProtKB-KW"/>
</dbReference>
<evidence type="ECO:0000256" key="12">
    <source>
        <dbReference type="ARBA" id="ARBA00045850"/>
    </source>
</evidence>
<comment type="cofactor">
    <cofactor evidence="1">
        <name>a divalent metal cation</name>
        <dbReference type="ChEBI" id="CHEBI:60240"/>
    </cofactor>
</comment>
<dbReference type="GO" id="GO:0004518">
    <property type="term" value="F:nuclease activity"/>
    <property type="evidence" value="ECO:0007669"/>
    <property type="project" value="UniProtKB-KW"/>
</dbReference>
<evidence type="ECO:0000256" key="2">
    <source>
        <dbReference type="ARBA" id="ARBA00004123"/>
    </source>
</evidence>
<dbReference type="InterPro" id="IPR026103">
    <property type="entry name" value="HARBI1_animal"/>
</dbReference>
<reference evidence="14 15" key="1">
    <citation type="journal article" date="2023" name="Insect Mol. Biol.">
        <title>Genome sequencing provides insights into the evolution of gene families encoding plant cell wall-degrading enzymes in longhorned beetles.</title>
        <authorList>
            <person name="Shin N.R."/>
            <person name="Okamura Y."/>
            <person name="Kirsch R."/>
            <person name="Pauchet Y."/>
        </authorList>
    </citation>
    <scope>NUCLEOTIDE SEQUENCE [LARGE SCALE GENOMIC DNA]</scope>
    <source>
        <strain evidence="14">EAD_L_NR</strain>
    </source>
</reference>
<keyword evidence="7" id="KW-0540">Nuclease</keyword>
<evidence type="ECO:0000256" key="5">
    <source>
        <dbReference type="ARBA" id="ARBA00015519"/>
    </source>
</evidence>
<dbReference type="EMBL" id="JANEYG010000319">
    <property type="protein sequence ID" value="KAJ8910311.1"/>
    <property type="molecule type" value="Genomic_DNA"/>
</dbReference>
<dbReference type="InterPro" id="IPR027806">
    <property type="entry name" value="HARBI1_dom"/>
</dbReference>
<dbReference type="PANTHER" id="PTHR22930">
    <property type="match status" value="1"/>
</dbReference>
<sequence>MENIIGIEEDIVLDNDIVNITHINNLDIWDEDEFIRRFRVSKRTTADILEQIEHLLTHRSNRNQAVSPLQQLLLTLRFFATGSFYITVADFGGVHKSTVGKIVQRVVHALATLRPNYIHFPDTAEEKEAVAIKFYRIARFPRVLGAVDCTHIKLQSPGSDIAENFRNRKGYFSLNIQVVCNADNQIIDIVARWPGASHDSYIFNNSAIKAKFERGDMNSFVLLGDSGYPLRSYLLTPQENTNNPAQNLYNEAQIRTRNVVERTFGIWKRRFPILSIGIRTKVPLAQTIVIATAIIHNIACKNNDIVPENEEQAVDNFPNIPHEQNDQRDFIVCFMASYLDRRTTLLRFTLLYEQKSLEFSLSVYKSVCLIFVSEVLLLILALM</sequence>
<dbReference type="Proteomes" id="UP001159042">
    <property type="component" value="Unassembled WGS sequence"/>
</dbReference>
<dbReference type="Pfam" id="PF13359">
    <property type="entry name" value="DDE_Tnp_4"/>
    <property type="match status" value="1"/>
</dbReference>
<comment type="caution">
    <text evidence="14">The sequence shown here is derived from an EMBL/GenBank/DDBJ whole genome shotgun (WGS) entry which is preliminary data.</text>
</comment>
<dbReference type="GO" id="GO:0016787">
    <property type="term" value="F:hydrolase activity"/>
    <property type="evidence" value="ECO:0007669"/>
    <property type="project" value="UniProtKB-KW"/>
</dbReference>
<organism evidence="14 15">
    <name type="scientific">Exocentrus adspersus</name>
    <dbReference type="NCBI Taxonomy" id="1586481"/>
    <lineage>
        <taxon>Eukaryota</taxon>
        <taxon>Metazoa</taxon>
        <taxon>Ecdysozoa</taxon>
        <taxon>Arthropoda</taxon>
        <taxon>Hexapoda</taxon>
        <taxon>Insecta</taxon>
        <taxon>Pterygota</taxon>
        <taxon>Neoptera</taxon>
        <taxon>Endopterygota</taxon>
        <taxon>Coleoptera</taxon>
        <taxon>Polyphaga</taxon>
        <taxon>Cucujiformia</taxon>
        <taxon>Chrysomeloidea</taxon>
        <taxon>Cerambycidae</taxon>
        <taxon>Lamiinae</taxon>
        <taxon>Acanthocinini</taxon>
        <taxon>Exocentrus</taxon>
    </lineage>
</organism>
<dbReference type="AlphaFoldDB" id="A0AAV8V8D6"/>
<evidence type="ECO:0000256" key="7">
    <source>
        <dbReference type="ARBA" id="ARBA00022722"/>
    </source>
</evidence>
<comment type="similarity">
    <text evidence="4">Belongs to the HARBI1 family.</text>
</comment>
<name>A0AAV8V8D6_9CUCU</name>
<keyword evidence="6" id="KW-0963">Cytoplasm</keyword>
<proteinExistence type="inferred from homology"/>
<keyword evidence="9" id="KW-0378">Hydrolase</keyword>
<evidence type="ECO:0000256" key="9">
    <source>
        <dbReference type="ARBA" id="ARBA00022801"/>
    </source>
</evidence>
<keyword evidence="10" id="KW-0539">Nucleus</keyword>
<evidence type="ECO:0000259" key="13">
    <source>
        <dbReference type="Pfam" id="PF13359"/>
    </source>
</evidence>
<dbReference type="InterPro" id="IPR045249">
    <property type="entry name" value="HARBI1-like"/>
</dbReference>
<protein>
    <recommendedName>
        <fullName evidence="5">Putative nuclease HARBI1</fullName>
    </recommendedName>
    <alternativeName>
        <fullName evidence="11">Harbinger transposase-derived nuclease</fullName>
    </alternativeName>
</protein>
<feature type="domain" description="DDE Tnp4" evidence="13">
    <location>
        <begin position="147"/>
        <end position="297"/>
    </location>
</feature>
<dbReference type="PANTHER" id="PTHR22930:SF289">
    <property type="entry name" value="DDE TNP4 DOMAIN-CONTAINING PROTEIN-RELATED"/>
    <property type="match status" value="1"/>
</dbReference>
<evidence type="ECO:0000256" key="11">
    <source>
        <dbReference type="ARBA" id="ARBA00030126"/>
    </source>
</evidence>
<gene>
    <name evidence="14" type="ORF">NQ315_012232</name>
</gene>
<evidence type="ECO:0000256" key="3">
    <source>
        <dbReference type="ARBA" id="ARBA00004496"/>
    </source>
</evidence>
<accession>A0AAV8V8D6</accession>
<dbReference type="PRINTS" id="PR02086">
    <property type="entry name" value="PUTNUCHARBI1"/>
</dbReference>
<comment type="subcellular location">
    <subcellularLocation>
        <location evidence="3">Cytoplasm</location>
    </subcellularLocation>
    <subcellularLocation>
        <location evidence="2">Nucleus</location>
    </subcellularLocation>
</comment>
<evidence type="ECO:0000256" key="8">
    <source>
        <dbReference type="ARBA" id="ARBA00022723"/>
    </source>
</evidence>
<evidence type="ECO:0000256" key="10">
    <source>
        <dbReference type="ARBA" id="ARBA00023242"/>
    </source>
</evidence>
<keyword evidence="8" id="KW-0479">Metal-binding</keyword>
<keyword evidence="15" id="KW-1185">Reference proteome</keyword>
<dbReference type="GO" id="GO:0005737">
    <property type="term" value="C:cytoplasm"/>
    <property type="evidence" value="ECO:0007669"/>
    <property type="project" value="UniProtKB-SubCell"/>
</dbReference>
<evidence type="ECO:0000256" key="1">
    <source>
        <dbReference type="ARBA" id="ARBA00001968"/>
    </source>
</evidence>
<comment type="function">
    <text evidence="12">Transposase-derived protein that may have nuclease activity. Does not have transposase activity.</text>
</comment>